<evidence type="ECO:0000256" key="5">
    <source>
        <dbReference type="ARBA" id="ARBA00022725"/>
    </source>
</evidence>
<dbReference type="GO" id="GO:0007165">
    <property type="term" value="P:signal transduction"/>
    <property type="evidence" value="ECO:0007669"/>
    <property type="project" value="UniProtKB-KW"/>
</dbReference>
<evidence type="ECO:0000256" key="4">
    <source>
        <dbReference type="ARBA" id="ARBA00022692"/>
    </source>
</evidence>
<keyword evidence="12" id="KW-1185">Reference proteome</keyword>
<evidence type="ECO:0000256" key="7">
    <source>
        <dbReference type="ARBA" id="ARBA00023136"/>
    </source>
</evidence>
<keyword evidence="3 10" id="KW-0716">Sensory transduction</keyword>
<evidence type="ECO:0000313" key="11">
    <source>
        <dbReference type="EMBL" id="CAK1601131.1"/>
    </source>
</evidence>
<evidence type="ECO:0000256" key="2">
    <source>
        <dbReference type="ARBA" id="ARBA00022475"/>
    </source>
</evidence>
<dbReference type="InterPro" id="IPR004117">
    <property type="entry name" value="7tm6_olfct_rcpt"/>
</dbReference>
<keyword evidence="4 10" id="KW-0812">Transmembrane</keyword>
<evidence type="ECO:0000256" key="9">
    <source>
        <dbReference type="ARBA" id="ARBA00023224"/>
    </source>
</evidence>
<evidence type="ECO:0000256" key="6">
    <source>
        <dbReference type="ARBA" id="ARBA00022989"/>
    </source>
</evidence>
<keyword evidence="9 10" id="KW-0807">Transducer</keyword>
<keyword evidence="5 10" id="KW-0552">Olfaction</keyword>
<accession>A0AAV1M0J8</accession>
<gene>
    <name evidence="11" type="ORF">PARMNEM_LOCUS19805</name>
</gene>
<dbReference type="GO" id="GO:0004984">
    <property type="term" value="F:olfactory receptor activity"/>
    <property type="evidence" value="ECO:0007669"/>
    <property type="project" value="InterPro"/>
</dbReference>
<dbReference type="GO" id="GO:0005549">
    <property type="term" value="F:odorant binding"/>
    <property type="evidence" value="ECO:0007669"/>
    <property type="project" value="InterPro"/>
</dbReference>
<protein>
    <recommendedName>
        <fullName evidence="10">Odorant receptor</fullName>
    </recommendedName>
</protein>
<reference evidence="11 12" key="1">
    <citation type="submission" date="2023-11" db="EMBL/GenBank/DDBJ databases">
        <authorList>
            <person name="Hedman E."/>
            <person name="Englund M."/>
            <person name="Stromberg M."/>
            <person name="Nyberg Akerstrom W."/>
            <person name="Nylinder S."/>
            <person name="Jareborg N."/>
            <person name="Kallberg Y."/>
            <person name="Kronander E."/>
        </authorList>
    </citation>
    <scope>NUCLEOTIDE SEQUENCE [LARGE SCALE GENOMIC DNA]</scope>
</reference>
<feature type="transmembrane region" description="Helical" evidence="10">
    <location>
        <begin position="311"/>
        <end position="329"/>
    </location>
</feature>
<feature type="transmembrane region" description="Helical" evidence="10">
    <location>
        <begin position="59"/>
        <end position="81"/>
    </location>
</feature>
<keyword evidence="8 10" id="KW-0675">Receptor</keyword>
<keyword evidence="7 10" id="KW-0472">Membrane</keyword>
<comment type="subcellular location">
    <subcellularLocation>
        <location evidence="1 10">Cell membrane</location>
        <topology evidence="1 10">Multi-pass membrane protein</topology>
    </subcellularLocation>
</comment>
<dbReference type="AlphaFoldDB" id="A0AAV1M0J8"/>
<dbReference type="EMBL" id="CAVLGL010000126">
    <property type="protein sequence ID" value="CAK1601131.1"/>
    <property type="molecule type" value="Genomic_DNA"/>
</dbReference>
<dbReference type="GO" id="GO:0005886">
    <property type="term" value="C:plasma membrane"/>
    <property type="evidence" value="ECO:0007669"/>
    <property type="project" value="UniProtKB-SubCell"/>
</dbReference>
<dbReference type="Proteomes" id="UP001314205">
    <property type="component" value="Unassembled WGS sequence"/>
</dbReference>
<comment type="caution">
    <text evidence="10">Lacks conserved residue(s) required for the propagation of feature annotation.</text>
</comment>
<evidence type="ECO:0000256" key="1">
    <source>
        <dbReference type="ARBA" id="ARBA00004651"/>
    </source>
</evidence>
<keyword evidence="2" id="KW-1003">Cell membrane</keyword>
<proteinExistence type="inferred from homology"/>
<comment type="similarity">
    <text evidence="10">Belongs to the insect chemoreceptor superfamily. Heteromeric odorant receptor channel (TC 1.A.69) family.</text>
</comment>
<feature type="transmembrane region" description="Helical" evidence="10">
    <location>
        <begin position="93"/>
        <end position="111"/>
    </location>
</feature>
<feature type="transmembrane region" description="Helical" evidence="10">
    <location>
        <begin position="216"/>
        <end position="240"/>
    </location>
</feature>
<evidence type="ECO:0000313" key="12">
    <source>
        <dbReference type="Proteomes" id="UP001314205"/>
    </source>
</evidence>
<comment type="caution">
    <text evidence="11">The sequence shown here is derived from an EMBL/GenBank/DDBJ whole genome shotgun (WGS) entry which is preliminary data.</text>
</comment>
<evidence type="ECO:0000256" key="3">
    <source>
        <dbReference type="ARBA" id="ARBA00022606"/>
    </source>
</evidence>
<organism evidence="11 12">
    <name type="scientific">Parnassius mnemosyne</name>
    <name type="common">clouded apollo</name>
    <dbReference type="NCBI Taxonomy" id="213953"/>
    <lineage>
        <taxon>Eukaryota</taxon>
        <taxon>Metazoa</taxon>
        <taxon>Ecdysozoa</taxon>
        <taxon>Arthropoda</taxon>
        <taxon>Hexapoda</taxon>
        <taxon>Insecta</taxon>
        <taxon>Pterygota</taxon>
        <taxon>Neoptera</taxon>
        <taxon>Endopterygota</taxon>
        <taxon>Lepidoptera</taxon>
        <taxon>Glossata</taxon>
        <taxon>Ditrysia</taxon>
        <taxon>Papilionoidea</taxon>
        <taxon>Papilionidae</taxon>
        <taxon>Parnassiinae</taxon>
        <taxon>Parnassini</taxon>
        <taxon>Parnassius</taxon>
        <taxon>Driopa</taxon>
    </lineage>
</organism>
<evidence type="ECO:0000256" key="10">
    <source>
        <dbReference type="RuleBase" id="RU351113"/>
    </source>
</evidence>
<dbReference type="PANTHER" id="PTHR21137:SF35">
    <property type="entry name" value="ODORANT RECEPTOR 19A-RELATED"/>
    <property type="match status" value="1"/>
</dbReference>
<sequence>MSYILTMENISNLRRRFQQLRFSANILTNCRNNNLVFLVWHSLRKTGLVMSLDNGGVHWMANVAMASFLVTTVMQIIDLFLSINDPDRLFECFSILSFCGLGVIKLLSLRYDGDQWRNLLKEASKLEKEELNNENLSPLDYESDNEDEYSVSKYYVERYTKAFNATFKLLTRIYLFTEFVYITSPFIEYALFKYKNPEIVYYPHILPLWTPLDDVVFGYILTILLELISAAYCVSVHVAFDLSAVGLMMFIRGQFCLLHAKSERIGGKGKKYNLSKTRDLRAHLRIKNCHRLHIVLVSLVKQLNKLTKNILGIYFYLATITLCLVAVQLQSDLSTTQLMSLLQYMMATLTQLFLFCNYGDAVLNESTVGMGMSPQGSAWWCLSPRVRKELLLLGIGMSRRYELYAGPFFSLSLPSFIQIVRTAYSFYAVLRQKSS</sequence>
<name>A0AAV1M0J8_9NEOP</name>
<evidence type="ECO:0000256" key="8">
    <source>
        <dbReference type="ARBA" id="ARBA00023170"/>
    </source>
</evidence>
<dbReference type="PANTHER" id="PTHR21137">
    <property type="entry name" value="ODORANT RECEPTOR"/>
    <property type="match status" value="1"/>
</dbReference>
<keyword evidence="6 10" id="KW-1133">Transmembrane helix</keyword>
<dbReference type="Pfam" id="PF02949">
    <property type="entry name" value="7tm_6"/>
    <property type="match status" value="1"/>
</dbReference>